<dbReference type="AlphaFoldDB" id="A0A831PSA1"/>
<dbReference type="Pfam" id="PF14384">
    <property type="entry name" value="BrnA_antitoxin"/>
    <property type="match status" value="1"/>
</dbReference>
<dbReference type="EMBL" id="DSDK01000798">
    <property type="protein sequence ID" value="HDR52746.1"/>
    <property type="molecule type" value="Genomic_DNA"/>
</dbReference>
<name>A0A831PSA1_9BACT</name>
<reference evidence="2" key="1">
    <citation type="journal article" date="2020" name="mSystems">
        <title>Genome- and Community-Level Interaction Insights into Carbon Utilization and Element Cycling Functions of Hydrothermarchaeota in Hydrothermal Sediment.</title>
        <authorList>
            <person name="Zhou Z."/>
            <person name="Liu Y."/>
            <person name="Xu W."/>
            <person name="Pan J."/>
            <person name="Luo Z.H."/>
            <person name="Li M."/>
        </authorList>
    </citation>
    <scope>NUCLEOTIDE SEQUENCE [LARGE SCALE GENOMIC DNA]</scope>
    <source>
        <strain evidence="2">SpSt-1217</strain>
    </source>
</reference>
<evidence type="ECO:0008006" key="3">
    <source>
        <dbReference type="Google" id="ProtNLM"/>
    </source>
</evidence>
<proteinExistence type="predicted"/>
<dbReference type="Proteomes" id="UP000886047">
    <property type="component" value="Unassembled WGS sequence"/>
</dbReference>
<feature type="region of interest" description="Disordered" evidence="1">
    <location>
        <begin position="31"/>
        <end position="50"/>
    </location>
</feature>
<accession>A0A831PSA1</accession>
<gene>
    <name evidence="2" type="ORF">ENN90_14200</name>
</gene>
<evidence type="ECO:0000313" key="2">
    <source>
        <dbReference type="EMBL" id="HDR52746.1"/>
    </source>
</evidence>
<evidence type="ECO:0000256" key="1">
    <source>
        <dbReference type="SAM" id="MobiDB-lite"/>
    </source>
</evidence>
<dbReference type="InterPro" id="IPR025528">
    <property type="entry name" value="BrnA_antitoxin"/>
</dbReference>
<organism evidence="2">
    <name type="scientific">Mariniphaga anaerophila</name>
    <dbReference type="NCBI Taxonomy" id="1484053"/>
    <lineage>
        <taxon>Bacteria</taxon>
        <taxon>Pseudomonadati</taxon>
        <taxon>Bacteroidota</taxon>
        <taxon>Bacteroidia</taxon>
        <taxon>Marinilabiliales</taxon>
        <taxon>Prolixibacteraceae</taxon>
        <taxon>Mariniphaga</taxon>
    </lineage>
</organism>
<comment type="caution">
    <text evidence="2">The sequence shown here is derived from an EMBL/GenBank/DDBJ whole genome shotgun (WGS) entry which is preliminary data.</text>
</comment>
<protein>
    <recommendedName>
        <fullName evidence="3">BrnA antitoxin of type II toxin-antitoxin system</fullName>
    </recommendedName>
</protein>
<sequence>MKKNNKNISNEIWQDIESPPLSDDMLARMKPVKEQHPDIPKRVRGPQKEPLKVPVSIRLSSDVVTYFKSQGKGWQSKIDSVLHNYIKSH</sequence>